<reference evidence="15 16" key="1">
    <citation type="submission" date="2019-02" db="EMBL/GenBank/DDBJ databases">
        <title>Deep-cultivation of Planctomycetes and their phenomic and genomic characterization uncovers novel biology.</title>
        <authorList>
            <person name="Wiegand S."/>
            <person name="Jogler M."/>
            <person name="Boedeker C."/>
            <person name="Pinto D."/>
            <person name="Vollmers J."/>
            <person name="Rivas-Marin E."/>
            <person name="Kohn T."/>
            <person name="Peeters S.H."/>
            <person name="Heuer A."/>
            <person name="Rast P."/>
            <person name="Oberbeckmann S."/>
            <person name="Bunk B."/>
            <person name="Jeske O."/>
            <person name="Meyerdierks A."/>
            <person name="Storesund J.E."/>
            <person name="Kallscheuer N."/>
            <person name="Luecker S."/>
            <person name="Lage O.M."/>
            <person name="Pohl T."/>
            <person name="Merkel B.J."/>
            <person name="Hornburger P."/>
            <person name="Mueller R.-W."/>
            <person name="Bruemmer F."/>
            <person name="Labrenz M."/>
            <person name="Spormann A.M."/>
            <person name="Op den Camp H."/>
            <person name="Overmann J."/>
            <person name="Amann R."/>
            <person name="Jetten M.S.M."/>
            <person name="Mascher T."/>
            <person name="Medema M.H."/>
            <person name="Devos D.P."/>
            <person name="Kaster A.-K."/>
            <person name="Ovreas L."/>
            <person name="Rohde M."/>
            <person name="Galperin M.Y."/>
            <person name="Jogler C."/>
        </authorList>
    </citation>
    <scope>NUCLEOTIDE SEQUENCE [LARGE SCALE GENOMIC DNA]</scope>
    <source>
        <strain evidence="15 16">Mal4</strain>
    </source>
</reference>
<comment type="function">
    <text evidence="10 13">The main replicative DNA helicase, it participates in initiation and elongation during chromosome replication. Travels ahead of the DNA replisome, separating dsDNA into templates for DNA synthesis. A processive ATP-dependent 5'-3' DNA helicase it has DNA-dependent ATPase activity.</text>
</comment>
<evidence type="ECO:0000313" key="15">
    <source>
        <dbReference type="EMBL" id="QDU37108.1"/>
    </source>
</evidence>
<dbReference type="EC" id="5.6.2.3" evidence="12 13"/>
<dbReference type="SUPFAM" id="SSF48024">
    <property type="entry name" value="N-terminal domain of DnaB helicase"/>
    <property type="match status" value="1"/>
</dbReference>
<keyword evidence="5 13" id="KW-0378">Hydrolase</keyword>
<dbReference type="GO" id="GO:0006269">
    <property type="term" value="P:DNA replication, synthesis of primer"/>
    <property type="evidence" value="ECO:0007669"/>
    <property type="project" value="UniProtKB-UniRule"/>
</dbReference>
<name>A0A517Z3S3_9PLAN</name>
<keyword evidence="2 13" id="KW-0639">Primosome</keyword>
<dbReference type="Proteomes" id="UP000320496">
    <property type="component" value="Chromosome"/>
</dbReference>
<dbReference type="GO" id="GO:0005524">
    <property type="term" value="F:ATP binding"/>
    <property type="evidence" value="ECO:0007669"/>
    <property type="project" value="UniProtKB-UniRule"/>
</dbReference>
<keyword evidence="8 13" id="KW-0238">DNA-binding</keyword>
<evidence type="ECO:0000256" key="6">
    <source>
        <dbReference type="ARBA" id="ARBA00022806"/>
    </source>
</evidence>
<evidence type="ECO:0000256" key="1">
    <source>
        <dbReference type="ARBA" id="ARBA00008428"/>
    </source>
</evidence>
<dbReference type="SUPFAM" id="SSF52540">
    <property type="entry name" value="P-loop containing nucleoside triphosphate hydrolases"/>
    <property type="match status" value="1"/>
</dbReference>
<keyword evidence="4 13" id="KW-0547">Nucleotide-binding</keyword>
<dbReference type="InterPro" id="IPR036185">
    <property type="entry name" value="DNA_heli_DnaB-like_N_sf"/>
</dbReference>
<keyword evidence="7 13" id="KW-0067">ATP-binding</keyword>
<comment type="catalytic activity">
    <reaction evidence="11 13">
        <text>ATP + H2O = ADP + phosphate + H(+)</text>
        <dbReference type="Rhea" id="RHEA:13065"/>
        <dbReference type="ChEBI" id="CHEBI:15377"/>
        <dbReference type="ChEBI" id="CHEBI:15378"/>
        <dbReference type="ChEBI" id="CHEBI:30616"/>
        <dbReference type="ChEBI" id="CHEBI:43474"/>
        <dbReference type="ChEBI" id="CHEBI:456216"/>
        <dbReference type="EC" id="5.6.2.3"/>
    </reaction>
</comment>
<evidence type="ECO:0000259" key="14">
    <source>
        <dbReference type="PROSITE" id="PS51199"/>
    </source>
</evidence>
<dbReference type="PANTHER" id="PTHR30153:SF2">
    <property type="entry name" value="REPLICATIVE DNA HELICASE"/>
    <property type="match status" value="1"/>
</dbReference>
<evidence type="ECO:0000256" key="5">
    <source>
        <dbReference type="ARBA" id="ARBA00022801"/>
    </source>
</evidence>
<evidence type="ECO:0000256" key="8">
    <source>
        <dbReference type="ARBA" id="ARBA00023125"/>
    </source>
</evidence>
<evidence type="ECO:0000256" key="2">
    <source>
        <dbReference type="ARBA" id="ARBA00022515"/>
    </source>
</evidence>
<dbReference type="GO" id="GO:1990077">
    <property type="term" value="C:primosome complex"/>
    <property type="evidence" value="ECO:0007669"/>
    <property type="project" value="UniProtKB-UniRule"/>
</dbReference>
<keyword evidence="9" id="KW-0413">Isomerase</keyword>
<evidence type="ECO:0000256" key="13">
    <source>
        <dbReference type="RuleBase" id="RU362085"/>
    </source>
</evidence>
<dbReference type="InterPro" id="IPR027417">
    <property type="entry name" value="P-loop_NTPase"/>
</dbReference>
<dbReference type="KEGG" id="mri:Mal4_14160"/>
<keyword evidence="6 13" id="KW-0347">Helicase</keyword>
<dbReference type="GO" id="GO:0043139">
    <property type="term" value="F:5'-3' DNA helicase activity"/>
    <property type="evidence" value="ECO:0007669"/>
    <property type="project" value="UniProtKB-EC"/>
</dbReference>
<dbReference type="OrthoDB" id="9773982at2"/>
<dbReference type="GO" id="GO:0005829">
    <property type="term" value="C:cytosol"/>
    <property type="evidence" value="ECO:0007669"/>
    <property type="project" value="TreeGrafter"/>
</dbReference>
<dbReference type="Gene3D" id="3.40.50.300">
    <property type="entry name" value="P-loop containing nucleotide triphosphate hydrolases"/>
    <property type="match status" value="1"/>
</dbReference>
<dbReference type="FunFam" id="1.10.860.10:FF:000001">
    <property type="entry name" value="Replicative DNA helicase"/>
    <property type="match status" value="1"/>
</dbReference>
<evidence type="ECO:0000256" key="4">
    <source>
        <dbReference type="ARBA" id="ARBA00022741"/>
    </source>
</evidence>
<dbReference type="InterPro" id="IPR016136">
    <property type="entry name" value="DNA_helicase_N/primase_C"/>
</dbReference>
<evidence type="ECO:0000256" key="12">
    <source>
        <dbReference type="NCBIfam" id="TIGR00665"/>
    </source>
</evidence>
<sequence length="455" mass="50952">MSAARPASEVFDKVPPQDLEAERSVLGSVLLANDVLDDVISVIQSRHFYSDPHQKIFQAIHDMYEEGIRGIDAVTLGHELQKRGELEGVGGPAYLVQILETVPHAAHAEYYAKIVREKWLQRSLIDACTESLRDAYHGTDAIEEILTRSEKRIFSIAEQQEGIDRMGMRDILEDTFERIFERMDQEGAISGIPTGFNGLDDMTSGFQPSELLVLAARPSMGKTALVCNFALAVAKAKHGVLLFSLEQSRMELAERLLCIQAKVNGHKLRQGDLDEMDQHSLMEAANELRECPLFIDDTAGRTMSQIAAVGRRLKRSSGLNLIIIDYLQLIESDDKNMPREQQIATITRRLKFLAKELSAPVIALAQLNRGVEQREDKRPRLSDLRESGAIEQDADIVMFLHRPEAYDPEDRPGEADLIIAKNRSGPIGNVPLVWLREQLKFGDRSPVDVGDAMDF</sequence>
<dbReference type="RefSeq" id="WP_145367827.1">
    <property type="nucleotide sequence ID" value="NZ_CP036275.1"/>
</dbReference>
<dbReference type="InterPro" id="IPR007693">
    <property type="entry name" value="DNA_helicase_DnaB-like_N"/>
</dbReference>
<evidence type="ECO:0000256" key="10">
    <source>
        <dbReference type="ARBA" id="ARBA00044932"/>
    </source>
</evidence>
<evidence type="ECO:0000256" key="9">
    <source>
        <dbReference type="ARBA" id="ARBA00023235"/>
    </source>
</evidence>
<dbReference type="EMBL" id="CP036275">
    <property type="protein sequence ID" value="QDU37108.1"/>
    <property type="molecule type" value="Genomic_DNA"/>
</dbReference>
<accession>A0A517Z3S3</accession>
<proteinExistence type="inferred from homology"/>
<dbReference type="CDD" id="cd00984">
    <property type="entry name" value="DnaB_C"/>
    <property type="match status" value="1"/>
</dbReference>
<comment type="similarity">
    <text evidence="1 13">Belongs to the helicase family. DnaB subfamily.</text>
</comment>
<dbReference type="InterPro" id="IPR007692">
    <property type="entry name" value="DNA_helicase_DnaB"/>
</dbReference>
<dbReference type="Pfam" id="PF03796">
    <property type="entry name" value="DnaB_C"/>
    <property type="match status" value="1"/>
</dbReference>
<dbReference type="PANTHER" id="PTHR30153">
    <property type="entry name" value="REPLICATIVE DNA HELICASE DNAB"/>
    <property type="match status" value="1"/>
</dbReference>
<keyword evidence="16" id="KW-1185">Reference proteome</keyword>
<gene>
    <name evidence="15" type="primary">dnaC_1</name>
    <name evidence="15" type="ORF">Mal4_14160</name>
</gene>
<dbReference type="GO" id="GO:0003677">
    <property type="term" value="F:DNA binding"/>
    <property type="evidence" value="ECO:0007669"/>
    <property type="project" value="UniProtKB-UniRule"/>
</dbReference>
<evidence type="ECO:0000256" key="3">
    <source>
        <dbReference type="ARBA" id="ARBA00022705"/>
    </source>
</evidence>
<dbReference type="PROSITE" id="PS51199">
    <property type="entry name" value="SF4_HELICASE"/>
    <property type="match status" value="1"/>
</dbReference>
<protein>
    <recommendedName>
        <fullName evidence="12 13">Replicative DNA helicase</fullName>
        <ecNumber evidence="12 13">5.6.2.3</ecNumber>
    </recommendedName>
</protein>
<dbReference type="NCBIfam" id="TIGR00665">
    <property type="entry name" value="DnaB"/>
    <property type="match status" value="1"/>
</dbReference>
<evidence type="ECO:0000256" key="7">
    <source>
        <dbReference type="ARBA" id="ARBA00022840"/>
    </source>
</evidence>
<dbReference type="AlphaFoldDB" id="A0A517Z3S3"/>
<dbReference type="Pfam" id="PF00772">
    <property type="entry name" value="DnaB"/>
    <property type="match status" value="1"/>
</dbReference>
<dbReference type="Gene3D" id="1.10.860.10">
    <property type="entry name" value="DNAb Helicase, Chain A"/>
    <property type="match status" value="1"/>
</dbReference>
<evidence type="ECO:0000256" key="11">
    <source>
        <dbReference type="ARBA" id="ARBA00048954"/>
    </source>
</evidence>
<feature type="domain" description="SF4 helicase" evidence="14">
    <location>
        <begin position="185"/>
        <end position="448"/>
    </location>
</feature>
<evidence type="ECO:0000313" key="16">
    <source>
        <dbReference type="Proteomes" id="UP000320496"/>
    </source>
</evidence>
<keyword evidence="3 13" id="KW-0235">DNA replication</keyword>
<organism evidence="15 16">
    <name type="scientific">Maioricimonas rarisocia</name>
    <dbReference type="NCBI Taxonomy" id="2528026"/>
    <lineage>
        <taxon>Bacteria</taxon>
        <taxon>Pseudomonadati</taxon>
        <taxon>Planctomycetota</taxon>
        <taxon>Planctomycetia</taxon>
        <taxon>Planctomycetales</taxon>
        <taxon>Planctomycetaceae</taxon>
        <taxon>Maioricimonas</taxon>
    </lineage>
</organism>
<dbReference type="InterPro" id="IPR007694">
    <property type="entry name" value="DNA_helicase_DnaB-like_C"/>
</dbReference>
<dbReference type="GO" id="GO:0016887">
    <property type="term" value="F:ATP hydrolysis activity"/>
    <property type="evidence" value="ECO:0007669"/>
    <property type="project" value="RHEA"/>
</dbReference>